<evidence type="ECO:0000313" key="7">
    <source>
        <dbReference type="EMBL" id="SLM47143.1"/>
    </source>
</evidence>
<feature type="domain" description="Peptide methionine sulphoxide reductase MsrA" evidence="6">
    <location>
        <begin position="38"/>
        <end position="189"/>
    </location>
</feature>
<comment type="similarity">
    <text evidence="4">Belongs to the MsrA Met sulfoxide reductase family.</text>
</comment>
<evidence type="ECO:0000313" key="8">
    <source>
        <dbReference type="Proteomes" id="UP000192042"/>
    </source>
</evidence>
<dbReference type="Pfam" id="PF01625">
    <property type="entry name" value="PMSR"/>
    <property type="match status" value="1"/>
</dbReference>
<dbReference type="STRING" id="1325564.NSJP_0971"/>
<dbReference type="NCBIfam" id="TIGR00401">
    <property type="entry name" value="msrA"/>
    <property type="match status" value="1"/>
</dbReference>
<dbReference type="GO" id="GO:0008113">
    <property type="term" value="F:peptide-methionine (S)-S-oxide reductase activity"/>
    <property type="evidence" value="ECO:0007669"/>
    <property type="project" value="UniProtKB-UniRule"/>
</dbReference>
<dbReference type="PANTHER" id="PTHR43774:SF1">
    <property type="entry name" value="PEPTIDE METHIONINE SULFOXIDE REDUCTASE MSRA 2"/>
    <property type="match status" value="1"/>
</dbReference>
<reference evidence="7 8" key="1">
    <citation type="submission" date="2017-03" db="EMBL/GenBank/DDBJ databases">
        <authorList>
            <person name="Afonso C.L."/>
            <person name="Miller P.J."/>
            <person name="Scott M.A."/>
            <person name="Spackman E."/>
            <person name="Goraichik I."/>
            <person name="Dimitrov K.M."/>
            <person name="Suarez D.L."/>
            <person name="Swayne D.E."/>
        </authorList>
    </citation>
    <scope>NUCLEOTIDE SEQUENCE [LARGE SCALE GENOMIC DNA]</scope>
    <source>
        <strain evidence="7">Genome sequencing of Nitrospira japonica strain NJ11</strain>
    </source>
</reference>
<proteinExistence type="inferred from homology"/>
<comment type="catalytic activity">
    <reaction evidence="2 4">
        <text>L-methionyl-[protein] + [thioredoxin]-disulfide + H2O = L-methionyl-(S)-S-oxide-[protein] + [thioredoxin]-dithiol</text>
        <dbReference type="Rhea" id="RHEA:14217"/>
        <dbReference type="Rhea" id="RHEA-COMP:10698"/>
        <dbReference type="Rhea" id="RHEA-COMP:10700"/>
        <dbReference type="Rhea" id="RHEA-COMP:12313"/>
        <dbReference type="Rhea" id="RHEA-COMP:12315"/>
        <dbReference type="ChEBI" id="CHEBI:15377"/>
        <dbReference type="ChEBI" id="CHEBI:16044"/>
        <dbReference type="ChEBI" id="CHEBI:29950"/>
        <dbReference type="ChEBI" id="CHEBI:44120"/>
        <dbReference type="ChEBI" id="CHEBI:50058"/>
        <dbReference type="EC" id="1.8.4.11"/>
    </reaction>
</comment>
<protein>
    <recommendedName>
        <fullName evidence="4">Peptide methionine sulfoxide reductase MsrA</fullName>
        <shortName evidence="4">Protein-methionine-S-oxide reductase</shortName>
        <ecNumber evidence="4">1.8.4.11</ecNumber>
    </recommendedName>
    <alternativeName>
        <fullName evidence="4">Peptide-methionine (S)-S-oxide reductase</fullName>
        <shortName evidence="4">Peptide Met(O) reductase</shortName>
    </alternativeName>
</protein>
<dbReference type="InterPro" id="IPR036509">
    <property type="entry name" value="Met_Sox_Rdtase_MsrA_sf"/>
</dbReference>
<dbReference type="InterPro" id="IPR002569">
    <property type="entry name" value="Met_Sox_Rdtase_MsrA_dom"/>
</dbReference>
<keyword evidence="5" id="KW-0732">Signal</keyword>
<dbReference type="Proteomes" id="UP000192042">
    <property type="component" value="Chromosome I"/>
</dbReference>
<feature type="chain" id="PRO_5012099594" description="Peptide methionine sulfoxide reductase MsrA" evidence="5">
    <location>
        <begin position="28"/>
        <end position="209"/>
    </location>
</feature>
<dbReference type="EMBL" id="LT828648">
    <property type="protein sequence ID" value="SLM47143.1"/>
    <property type="molecule type" value="Genomic_DNA"/>
</dbReference>
<organism evidence="7 8">
    <name type="scientific">Nitrospira japonica</name>
    <dbReference type="NCBI Taxonomy" id="1325564"/>
    <lineage>
        <taxon>Bacteria</taxon>
        <taxon>Pseudomonadati</taxon>
        <taxon>Nitrospirota</taxon>
        <taxon>Nitrospiria</taxon>
        <taxon>Nitrospirales</taxon>
        <taxon>Nitrospiraceae</taxon>
        <taxon>Nitrospira</taxon>
    </lineage>
</organism>
<dbReference type="RefSeq" id="WP_080885725.1">
    <property type="nucleotide sequence ID" value="NZ_LT828648.1"/>
</dbReference>
<comment type="catalytic activity">
    <reaction evidence="3 4">
        <text>[thioredoxin]-disulfide + L-methionine + H2O = L-methionine (S)-S-oxide + [thioredoxin]-dithiol</text>
        <dbReference type="Rhea" id="RHEA:19993"/>
        <dbReference type="Rhea" id="RHEA-COMP:10698"/>
        <dbReference type="Rhea" id="RHEA-COMP:10700"/>
        <dbReference type="ChEBI" id="CHEBI:15377"/>
        <dbReference type="ChEBI" id="CHEBI:29950"/>
        <dbReference type="ChEBI" id="CHEBI:50058"/>
        <dbReference type="ChEBI" id="CHEBI:57844"/>
        <dbReference type="ChEBI" id="CHEBI:58772"/>
        <dbReference type="EC" id="1.8.4.11"/>
    </reaction>
</comment>
<accession>A0A1W1I2U3</accession>
<feature type="active site" evidence="4">
    <location>
        <position position="45"/>
    </location>
</feature>
<dbReference type="KEGG" id="nja:NSJP_0971"/>
<dbReference type="HAMAP" id="MF_01401">
    <property type="entry name" value="MsrA"/>
    <property type="match status" value="1"/>
</dbReference>
<evidence type="ECO:0000256" key="2">
    <source>
        <dbReference type="ARBA" id="ARBA00047806"/>
    </source>
</evidence>
<evidence type="ECO:0000256" key="4">
    <source>
        <dbReference type="HAMAP-Rule" id="MF_01401"/>
    </source>
</evidence>
<evidence type="ECO:0000256" key="5">
    <source>
        <dbReference type="SAM" id="SignalP"/>
    </source>
</evidence>
<evidence type="ECO:0000259" key="6">
    <source>
        <dbReference type="Pfam" id="PF01625"/>
    </source>
</evidence>
<evidence type="ECO:0000256" key="1">
    <source>
        <dbReference type="ARBA" id="ARBA00023002"/>
    </source>
</evidence>
<dbReference type="AlphaFoldDB" id="A0A1W1I2U3"/>
<keyword evidence="1 4" id="KW-0560">Oxidoreductase</keyword>
<keyword evidence="8" id="KW-1185">Reference proteome</keyword>
<dbReference type="GO" id="GO:0033744">
    <property type="term" value="F:L-methionine:thioredoxin-disulfide S-oxidoreductase activity"/>
    <property type="evidence" value="ECO:0007669"/>
    <property type="project" value="RHEA"/>
</dbReference>
<feature type="signal peptide" evidence="5">
    <location>
        <begin position="1"/>
        <end position="27"/>
    </location>
</feature>
<dbReference type="EC" id="1.8.4.11" evidence="4"/>
<gene>
    <name evidence="4 7" type="primary">msrA</name>
    <name evidence="7" type="ORF">NSJP_0971</name>
</gene>
<dbReference type="SUPFAM" id="SSF55068">
    <property type="entry name" value="Peptide methionine sulfoxide reductase"/>
    <property type="match status" value="1"/>
</dbReference>
<comment type="function">
    <text evidence="4">Has an important function as a repair enzyme for proteins that have been inactivated by oxidation. Catalyzes the reversible oxidation-reduction of methionine sulfoxide in proteins to methionine.</text>
</comment>
<name>A0A1W1I2U3_9BACT</name>
<dbReference type="PANTHER" id="PTHR43774">
    <property type="entry name" value="PEPTIDE METHIONINE SULFOXIDE REDUCTASE"/>
    <property type="match status" value="1"/>
</dbReference>
<sequence length="209" mass="23531">MRRISRIFILLAVIQTSFGALMSPLSAAPNTPPVAAAKAYFAGGCFWSMERAFEKIDGVSGAVSGFMGGTVKDPSYEEVSTGQTGHMESVEVRYDSSKVTYAQLLDVFWKNIDPLTTDAQFCDHGPQYRTAVFYQSEEEKRLAEDSKRALEQSNRFTSPIVTQVLHVSEFFAAEEYHQDFYKKNPVRYRFYNSTCGRTQRLEALWGPAS</sequence>
<dbReference type="Gene3D" id="3.30.1060.10">
    <property type="entry name" value="Peptide methionine sulphoxide reductase MsrA"/>
    <property type="match status" value="1"/>
</dbReference>
<evidence type="ECO:0000256" key="3">
    <source>
        <dbReference type="ARBA" id="ARBA00048782"/>
    </source>
</evidence>